<feature type="transmembrane region" description="Helical" evidence="1">
    <location>
        <begin position="74"/>
        <end position="92"/>
    </location>
</feature>
<name>A0AAQ3NUK5_VIGMU</name>
<organism evidence="2 3">
    <name type="scientific">Vigna mungo</name>
    <name type="common">Black gram</name>
    <name type="synonym">Phaseolus mungo</name>
    <dbReference type="NCBI Taxonomy" id="3915"/>
    <lineage>
        <taxon>Eukaryota</taxon>
        <taxon>Viridiplantae</taxon>
        <taxon>Streptophyta</taxon>
        <taxon>Embryophyta</taxon>
        <taxon>Tracheophyta</taxon>
        <taxon>Spermatophyta</taxon>
        <taxon>Magnoliopsida</taxon>
        <taxon>eudicotyledons</taxon>
        <taxon>Gunneridae</taxon>
        <taxon>Pentapetalae</taxon>
        <taxon>rosids</taxon>
        <taxon>fabids</taxon>
        <taxon>Fabales</taxon>
        <taxon>Fabaceae</taxon>
        <taxon>Papilionoideae</taxon>
        <taxon>50 kb inversion clade</taxon>
        <taxon>NPAAA clade</taxon>
        <taxon>indigoferoid/millettioid clade</taxon>
        <taxon>Phaseoleae</taxon>
        <taxon>Vigna</taxon>
    </lineage>
</organism>
<accession>A0AAQ3NUK5</accession>
<proteinExistence type="predicted"/>
<gene>
    <name evidence="2" type="ORF">V8G54_009127</name>
</gene>
<dbReference type="AlphaFoldDB" id="A0AAQ3NUK5"/>
<keyword evidence="1" id="KW-0812">Transmembrane</keyword>
<reference evidence="2 3" key="1">
    <citation type="journal article" date="2023" name="Life. Sci Alliance">
        <title>Evolutionary insights into 3D genome organization and epigenetic landscape of Vigna mungo.</title>
        <authorList>
            <person name="Junaid A."/>
            <person name="Singh B."/>
            <person name="Bhatia S."/>
        </authorList>
    </citation>
    <scope>NUCLEOTIDE SEQUENCE [LARGE SCALE GENOMIC DNA]</scope>
    <source>
        <strain evidence="2">Urdbean</strain>
    </source>
</reference>
<keyword evidence="3" id="KW-1185">Reference proteome</keyword>
<evidence type="ECO:0000313" key="3">
    <source>
        <dbReference type="Proteomes" id="UP001374535"/>
    </source>
</evidence>
<keyword evidence="1" id="KW-1133">Transmembrane helix</keyword>
<evidence type="ECO:0000256" key="1">
    <source>
        <dbReference type="SAM" id="Phobius"/>
    </source>
</evidence>
<dbReference type="Proteomes" id="UP001374535">
    <property type="component" value="Chromosome 3"/>
</dbReference>
<feature type="transmembrane region" description="Helical" evidence="1">
    <location>
        <begin position="35"/>
        <end position="54"/>
    </location>
</feature>
<dbReference type="EMBL" id="CP144698">
    <property type="protein sequence ID" value="WVZ16145.1"/>
    <property type="molecule type" value="Genomic_DNA"/>
</dbReference>
<keyword evidence="1" id="KW-0472">Membrane</keyword>
<evidence type="ECO:0000313" key="2">
    <source>
        <dbReference type="EMBL" id="WVZ16145.1"/>
    </source>
</evidence>
<protein>
    <submittedName>
        <fullName evidence="2">Uncharacterized protein</fullName>
    </submittedName>
</protein>
<sequence length="114" mass="13930">MRIWRHLVLKFKNFRKRGVIHWHFKLETFEMEIKLFYSVFYCKSFLVCSVIMDLSFFKLPTCMSTIKFLSMNFFYQNCSLYLSLALVWRILFLDKIRWTQCNPYESIPSGKNLI</sequence>